<accession>A0A031JXP1</accession>
<name>A0A031JXP1_9SPHN</name>
<organism evidence="1 2">
    <name type="scientific">Novosphingobium resinovorum</name>
    <dbReference type="NCBI Taxonomy" id="158500"/>
    <lineage>
        <taxon>Bacteria</taxon>
        <taxon>Pseudomonadati</taxon>
        <taxon>Pseudomonadota</taxon>
        <taxon>Alphaproteobacteria</taxon>
        <taxon>Sphingomonadales</taxon>
        <taxon>Sphingomonadaceae</taxon>
        <taxon>Novosphingobium</taxon>
    </lineage>
</organism>
<comment type="caution">
    <text evidence="1">The sequence shown here is derived from an EMBL/GenBank/DDBJ whole genome shotgun (WGS) entry which is preliminary data.</text>
</comment>
<dbReference type="EMBL" id="JFYZ01000008">
    <property type="protein sequence ID" value="EZP82506.1"/>
    <property type="molecule type" value="Genomic_DNA"/>
</dbReference>
<reference evidence="1 2" key="1">
    <citation type="submission" date="2014-03" db="EMBL/GenBank/DDBJ databases">
        <title>Whole genome sequence of Novosphingobium resinovorum KF1.</title>
        <authorList>
            <person name="Gan H.M."/>
            <person name="Gan H.Y."/>
            <person name="Chew T.H."/>
            <person name="Savka M.A."/>
        </authorList>
    </citation>
    <scope>NUCLEOTIDE SEQUENCE [LARGE SCALE GENOMIC DNA]</scope>
    <source>
        <strain evidence="1 2">KF1</strain>
    </source>
</reference>
<sequence>MGGNVAKHQAIYILYLTEKCSTKVLIFEGDDLAEVVTDALAIEAGENYIAVYVDCSRGVGQSIVAEMEMDLTGPVTADVAQPRTLSGFELPALELLHLAQERAGERGVKKILLVDPQGFLRLARTNRYARR</sequence>
<dbReference type="Proteomes" id="UP000024329">
    <property type="component" value="Unassembled WGS sequence"/>
</dbReference>
<evidence type="ECO:0000313" key="2">
    <source>
        <dbReference type="Proteomes" id="UP000024329"/>
    </source>
</evidence>
<proteinExistence type="predicted"/>
<protein>
    <submittedName>
        <fullName evidence="1">Uncharacterized protein</fullName>
    </submittedName>
</protein>
<evidence type="ECO:0000313" key="1">
    <source>
        <dbReference type="EMBL" id="EZP82506.1"/>
    </source>
</evidence>
<dbReference type="PATRIC" id="fig|158500.4.peg.2042"/>
<dbReference type="AlphaFoldDB" id="A0A031JXP1"/>
<gene>
    <name evidence="1" type="ORF">BV97_02003</name>
</gene>